<dbReference type="Proteomes" id="UP001054945">
    <property type="component" value="Unassembled WGS sequence"/>
</dbReference>
<accession>A0AAV4MBH5</accession>
<reference evidence="1 2" key="1">
    <citation type="submission" date="2021-06" db="EMBL/GenBank/DDBJ databases">
        <title>Caerostris extrusa draft genome.</title>
        <authorList>
            <person name="Kono N."/>
            <person name="Arakawa K."/>
        </authorList>
    </citation>
    <scope>NUCLEOTIDE SEQUENCE [LARGE SCALE GENOMIC DNA]</scope>
</reference>
<evidence type="ECO:0000313" key="2">
    <source>
        <dbReference type="Proteomes" id="UP001054945"/>
    </source>
</evidence>
<organism evidence="1 2">
    <name type="scientific">Caerostris extrusa</name>
    <name type="common">Bark spider</name>
    <name type="synonym">Caerostris bankana</name>
    <dbReference type="NCBI Taxonomy" id="172846"/>
    <lineage>
        <taxon>Eukaryota</taxon>
        <taxon>Metazoa</taxon>
        <taxon>Ecdysozoa</taxon>
        <taxon>Arthropoda</taxon>
        <taxon>Chelicerata</taxon>
        <taxon>Arachnida</taxon>
        <taxon>Araneae</taxon>
        <taxon>Araneomorphae</taxon>
        <taxon>Entelegynae</taxon>
        <taxon>Araneoidea</taxon>
        <taxon>Araneidae</taxon>
        <taxon>Caerostris</taxon>
    </lineage>
</organism>
<protein>
    <submittedName>
        <fullName evidence="1">Uncharacterized protein</fullName>
    </submittedName>
</protein>
<sequence length="161" mass="19026">MDPEFNFQQDITSSFKVYGRIMYSFRGEPEINIQIVDELSEDLEKKLNIFPGSLCWRNVRGEEEIEIRCHNKRRRKRKGESPGLKQCSKENFSPLQEWIQSLTFGRDITSPSRCMEGLCILSAGRQEEIYRWSTSLDEDLEKLNIFPGSLRWRNVWGEEEI</sequence>
<proteinExistence type="predicted"/>
<dbReference type="EMBL" id="BPLR01019556">
    <property type="protein sequence ID" value="GIX69215.1"/>
    <property type="molecule type" value="Genomic_DNA"/>
</dbReference>
<name>A0AAV4MBH5_CAEEX</name>
<comment type="caution">
    <text evidence="1">The sequence shown here is derived from an EMBL/GenBank/DDBJ whole genome shotgun (WGS) entry which is preliminary data.</text>
</comment>
<evidence type="ECO:0000313" key="1">
    <source>
        <dbReference type="EMBL" id="GIX69215.1"/>
    </source>
</evidence>
<keyword evidence="2" id="KW-1185">Reference proteome</keyword>
<gene>
    <name evidence="1" type="ORF">CEXT_78631</name>
</gene>
<dbReference type="AlphaFoldDB" id="A0AAV4MBH5"/>